<evidence type="ECO:0000256" key="3">
    <source>
        <dbReference type="ARBA" id="ARBA00022786"/>
    </source>
</evidence>
<keyword evidence="3" id="KW-0833">Ubl conjugation pathway</keyword>
<comment type="subcellular location">
    <subcellularLocation>
        <location evidence="1">Nucleus</location>
    </subcellularLocation>
</comment>
<dbReference type="GO" id="GO:0005737">
    <property type="term" value="C:cytoplasm"/>
    <property type="evidence" value="ECO:0007669"/>
    <property type="project" value="TreeGrafter"/>
</dbReference>
<dbReference type="Pfam" id="PF12937">
    <property type="entry name" value="F-box-like"/>
    <property type="match status" value="1"/>
</dbReference>
<dbReference type="UniPathway" id="UPA00143"/>
<sequence>MESMPRNHVRKIIEAFLRQVQQTKNKNSYNNLTSAPISKCSVRENMPWLQVGLKGTRECHGYTTLGEMIRRLDFTGSAFLTYRFPYILQVIYLLVKREMTTLSATAQQHLFQVIEVLLSQVMESKRGIRQMHYILNTLMSVLQIQSKKKMISSKATWFKKLDTVRRWQSQLKQIDVPYRMDSHATLSDMPVEVQAFIVSCLTDHEDIRSLSCVNRTLNEICENTVVWRNLCHANFTKFQVTKAKNMYFKQLKKKAKSENKDNISNLIKPDSVRYWKAIHEILLKSFKPIEENYIDPLLYCKHCSVLFWKETGHPCIQEFKDIVPNIDHLSPQQVVSFFEPKR</sequence>
<feature type="domain" description="F-box" evidence="5">
    <location>
        <begin position="183"/>
        <end position="230"/>
    </location>
</feature>
<name>A0A6F9DBZ6_9ASCI</name>
<dbReference type="GO" id="GO:0005634">
    <property type="term" value="C:nucleus"/>
    <property type="evidence" value="ECO:0007669"/>
    <property type="project" value="UniProtKB-SubCell"/>
</dbReference>
<evidence type="ECO:0000259" key="5">
    <source>
        <dbReference type="PROSITE" id="PS50181"/>
    </source>
</evidence>
<dbReference type="GO" id="GO:0016567">
    <property type="term" value="P:protein ubiquitination"/>
    <property type="evidence" value="ECO:0007669"/>
    <property type="project" value="UniProtKB-UniPathway"/>
</dbReference>
<gene>
    <name evidence="6" type="primary">Fbxo32</name>
</gene>
<dbReference type="EMBL" id="LR785112">
    <property type="protein sequence ID" value="CAB3245272.1"/>
    <property type="molecule type" value="mRNA"/>
</dbReference>
<organism evidence="6">
    <name type="scientific">Phallusia mammillata</name>
    <dbReference type="NCBI Taxonomy" id="59560"/>
    <lineage>
        <taxon>Eukaryota</taxon>
        <taxon>Metazoa</taxon>
        <taxon>Chordata</taxon>
        <taxon>Tunicata</taxon>
        <taxon>Ascidiacea</taxon>
        <taxon>Phlebobranchia</taxon>
        <taxon>Ascidiidae</taxon>
        <taxon>Phallusia</taxon>
    </lineage>
</organism>
<evidence type="ECO:0000256" key="2">
    <source>
        <dbReference type="ARBA" id="ARBA00004906"/>
    </source>
</evidence>
<accession>A0A6F9DBZ6</accession>
<dbReference type="PROSITE" id="PS50181">
    <property type="entry name" value="FBOX"/>
    <property type="match status" value="1"/>
</dbReference>
<dbReference type="PANTHER" id="PTHR13123">
    <property type="entry name" value="LD30288P"/>
    <property type="match status" value="1"/>
</dbReference>
<evidence type="ECO:0000256" key="1">
    <source>
        <dbReference type="ARBA" id="ARBA00004123"/>
    </source>
</evidence>
<dbReference type="SUPFAM" id="SSF81383">
    <property type="entry name" value="F-box domain"/>
    <property type="match status" value="1"/>
</dbReference>
<dbReference type="Gene3D" id="1.20.1280.50">
    <property type="match status" value="1"/>
</dbReference>
<evidence type="ECO:0000256" key="4">
    <source>
        <dbReference type="ARBA" id="ARBA00023242"/>
    </source>
</evidence>
<comment type="pathway">
    <text evidence="2">Protein modification; protein ubiquitination.</text>
</comment>
<keyword evidence="4" id="KW-0539">Nucleus</keyword>
<protein>
    <submittedName>
        <fullName evidence="6">F-box only protein 32-like</fullName>
    </submittedName>
</protein>
<dbReference type="InterPro" id="IPR040394">
    <property type="entry name" value="FBX25/32"/>
</dbReference>
<evidence type="ECO:0000313" key="6">
    <source>
        <dbReference type="EMBL" id="CAB3245272.1"/>
    </source>
</evidence>
<dbReference type="InterPro" id="IPR001810">
    <property type="entry name" value="F-box_dom"/>
</dbReference>
<proteinExistence type="evidence at transcript level"/>
<dbReference type="PANTHER" id="PTHR13123:SF7">
    <property type="entry name" value="LD30288P"/>
    <property type="match status" value="1"/>
</dbReference>
<reference evidence="6" key="1">
    <citation type="submission" date="2020-04" db="EMBL/GenBank/DDBJ databases">
        <authorList>
            <person name="Neveu A P."/>
        </authorList>
    </citation>
    <scope>NUCLEOTIDE SEQUENCE</scope>
    <source>
        <tissue evidence="6">Whole embryo</tissue>
    </source>
</reference>
<dbReference type="InterPro" id="IPR036047">
    <property type="entry name" value="F-box-like_dom_sf"/>
</dbReference>
<dbReference type="AlphaFoldDB" id="A0A6F9DBZ6"/>
<dbReference type="GO" id="GO:0019005">
    <property type="term" value="C:SCF ubiquitin ligase complex"/>
    <property type="evidence" value="ECO:0007669"/>
    <property type="project" value="TreeGrafter"/>
</dbReference>